<proteinExistence type="predicted"/>
<reference evidence="1" key="1">
    <citation type="submission" date="2021-03" db="EMBL/GenBank/DDBJ databases">
        <title>Draft genome sequence of rust myrtle Austropuccinia psidii MF-1, a brazilian biotype.</title>
        <authorList>
            <person name="Quecine M.C."/>
            <person name="Pachon D.M.R."/>
            <person name="Bonatelli M.L."/>
            <person name="Correr F.H."/>
            <person name="Franceschini L.M."/>
            <person name="Leite T.F."/>
            <person name="Margarido G.R.A."/>
            <person name="Almeida C.A."/>
            <person name="Ferrarezi J.A."/>
            <person name="Labate C.A."/>
        </authorList>
    </citation>
    <scope>NUCLEOTIDE SEQUENCE</scope>
    <source>
        <strain evidence="1">MF-1</strain>
    </source>
</reference>
<evidence type="ECO:0000313" key="1">
    <source>
        <dbReference type="EMBL" id="MBW0513714.1"/>
    </source>
</evidence>
<evidence type="ECO:0000313" key="2">
    <source>
        <dbReference type="Proteomes" id="UP000765509"/>
    </source>
</evidence>
<accession>A0A9Q3HSM9</accession>
<gene>
    <name evidence="1" type="ORF">O181_053429</name>
</gene>
<protein>
    <submittedName>
        <fullName evidence="1">Uncharacterized protein</fullName>
    </submittedName>
</protein>
<dbReference type="AlphaFoldDB" id="A0A9Q3HSM9"/>
<dbReference type="EMBL" id="AVOT02023598">
    <property type="protein sequence ID" value="MBW0513714.1"/>
    <property type="molecule type" value="Genomic_DNA"/>
</dbReference>
<name>A0A9Q3HSM9_9BASI</name>
<organism evidence="1 2">
    <name type="scientific">Austropuccinia psidii MF-1</name>
    <dbReference type="NCBI Taxonomy" id="1389203"/>
    <lineage>
        <taxon>Eukaryota</taxon>
        <taxon>Fungi</taxon>
        <taxon>Dikarya</taxon>
        <taxon>Basidiomycota</taxon>
        <taxon>Pucciniomycotina</taxon>
        <taxon>Pucciniomycetes</taxon>
        <taxon>Pucciniales</taxon>
        <taxon>Sphaerophragmiaceae</taxon>
        <taxon>Austropuccinia</taxon>
    </lineage>
</organism>
<keyword evidence="2" id="KW-1185">Reference proteome</keyword>
<comment type="caution">
    <text evidence="1">The sequence shown here is derived from an EMBL/GenBank/DDBJ whole genome shotgun (WGS) entry which is preliminary data.</text>
</comment>
<dbReference type="Proteomes" id="UP000765509">
    <property type="component" value="Unassembled WGS sequence"/>
</dbReference>
<sequence>MTSGNHWRPLVQVQKGLSSTQGEPFSSVMNPAPQEPGMWHIWYYISLCTIFRQQSYGDHFRYPLSKFKSRLQIQNFTLKEGSSQPVLKSMVSIRRPFKDTTHLVLRMLVISFQQYSSKGILAPDSSREISRGLWFFKAVVKVSSTAALIGQLSWSIQLVFRQPVWHWPIWPTSS</sequence>